<keyword evidence="3" id="KW-1185">Reference proteome</keyword>
<dbReference type="Gene3D" id="3.80.10.10">
    <property type="entry name" value="Ribonuclease Inhibitor"/>
    <property type="match status" value="1"/>
</dbReference>
<feature type="domain" description="F-box" evidence="1">
    <location>
        <begin position="2"/>
        <end position="47"/>
    </location>
</feature>
<gene>
    <name evidence="2" type="ORF">INT48_007316</name>
</gene>
<dbReference type="InterPro" id="IPR036047">
    <property type="entry name" value="F-box-like_dom_sf"/>
</dbReference>
<name>A0A8H7SFP7_9FUNG</name>
<reference evidence="2" key="1">
    <citation type="submission" date="2021-01" db="EMBL/GenBank/DDBJ databases">
        <title>Metabolic potential, ecology and presence of endohyphal bacteria is reflected in genomic diversity of Mucoromycotina.</title>
        <authorList>
            <person name="Muszewska A."/>
            <person name="Okrasinska A."/>
            <person name="Steczkiewicz K."/>
            <person name="Drgas O."/>
            <person name="Orlowska M."/>
            <person name="Perlinska-Lenart U."/>
            <person name="Aleksandrzak-Piekarczyk T."/>
            <person name="Szatraj K."/>
            <person name="Zielenkiewicz U."/>
            <person name="Pilsyk S."/>
            <person name="Malc E."/>
            <person name="Mieczkowski P."/>
            <person name="Kruszewska J.S."/>
            <person name="Biernat P."/>
            <person name="Pawlowska J."/>
        </authorList>
    </citation>
    <scope>NUCLEOTIDE SEQUENCE</scope>
    <source>
        <strain evidence="2">WA0000018081</strain>
    </source>
</reference>
<organism evidence="2 3">
    <name type="scientific">Thamnidium elegans</name>
    <dbReference type="NCBI Taxonomy" id="101142"/>
    <lineage>
        <taxon>Eukaryota</taxon>
        <taxon>Fungi</taxon>
        <taxon>Fungi incertae sedis</taxon>
        <taxon>Mucoromycota</taxon>
        <taxon>Mucoromycotina</taxon>
        <taxon>Mucoromycetes</taxon>
        <taxon>Mucorales</taxon>
        <taxon>Mucorineae</taxon>
        <taxon>Mucoraceae</taxon>
        <taxon>Thamnidium</taxon>
    </lineage>
</organism>
<dbReference type="InterPro" id="IPR001810">
    <property type="entry name" value="F-box_dom"/>
</dbReference>
<dbReference type="OrthoDB" id="610337at2759"/>
<dbReference type="EMBL" id="JAEPRE010000264">
    <property type="protein sequence ID" value="KAG2229544.1"/>
    <property type="molecule type" value="Genomic_DNA"/>
</dbReference>
<evidence type="ECO:0000259" key="1">
    <source>
        <dbReference type="PROSITE" id="PS50181"/>
    </source>
</evidence>
<dbReference type="Gene3D" id="1.20.1280.50">
    <property type="match status" value="1"/>
</dbReference>
<dbReference type="AlphaFoldDB" id="A0A8H7SFP7"/>
<sequence length="655" mass="76610">MLLGPQNLPTEILEDILLYLPHSTLYQCIYVCKLWSSSASVLFYKELHIENNIPGIIDLSHPIYRYKNTIEKLVITEIKTNFSQEKHFVQSVLCNFSNLKVLDFSDSPFLFGKIFGLLLSHDFHMNLPRIQEIIVRKHPEVPTEISLLYEAIIGCHVNLCQQFHQTITRITFSDMTLERWMKCIHTYTKLTHLTIHNNYAFRIPKAYDESLMAFFLCQCPSLVEFTVLNSFYLPDNYDEFPRDTRKLCIQVYEHEYLHDISNERVPDYLPSTPHFNLTTLSLVLPTINTSQMKYIVSHIPSLKRFKLRLTRTNIHTWLDQNCQTTILQFANHLSLIKDLVFTMSVLSSSVTIESISPIIHRQTNLLCTFLNTLKGPSRKLRSSHTRFHLFFKQRRPINKSTNFSFQIANDQHLYFEYAIAYIDFMFRNHTNLSSPFLVDISPIVMVGQKKELDIIVTNNEPNGVVKYALANFSHIDILKIYTHQLNEPESEIDCQYIAKYVREYGVASAHIRDLSRLSKDFFPDIRVLTIESDRLDDEPIVPKLKHLLGRFYSNPSERVEPQGTFLLDLTDHKHLQELHLSVPSIYEREYLILIKLKNMTDSYENRTSFHTYQSISGDYVQVENDIRLKRGASIPLLYTIIFHIKTVSDITFSIF</sequence>
<evidence type="ECO:0000313" key="2">
    <source>
        <dbReference type="EMBL" id="KAG2229544.1"/>
    </source>
</evidence>
<dbReference type="Pfam" id="PF12937">
    <property type="entry name" value="F-box-like"/>
    <property type="match status" value="1"/>
</dbReference>
<dbReference type="Proteomes" id="UP000613177">
    <property type="component" value="Unassembled WGS sequence"/>
</dbReference>
<protein>
    <recommendedName>
        <fullName evidence="1">F-box domain-containing protein</fullName>
    </recommendedName>
</protein>
<dbReference type="PROSITE" id="PS50181">
    <property type="entry name" value="FBOX"/>
    <property type="match status" value="1"/>
</dbReference>
<evidence type="ECO:0000313" key="3">
    <source>
        <dbReference type="Proteomes" id="UP000613177"/>
    </source>
</evidence>
<proteinExistence type="predicted"/>
<accession>A0A8H7SFP7</accession>
<dbReference type="SUPFAM" id="SSF81383">
    <property type="entry name" value="F-box domain"/>
    <property type="match status" value="1"/>
</dbReference>
<comment type="caution">
    <text evidence="2">The sequence shown here is derived from an EMBL/GenBank/DDBJ whole genome shotgun (WGS) entry which is preliminary data.</text>
</comment>
<dbReference type="InterPro" id="IPR032675">
    <property type="entry name" value="LRR_dom_sf"/>
</dbReference>